<gene>
    <name evidence="3" type="ORF">H7849_20000</name>
</gene>
<keyword evidence="4" id="KW-1185">Reference proteome</keyword>
<sequence length="294" mass="31801">MGSHQRRVGRAVLLLLLIGCACLQSLAQQWLPDAPEPSTELVFSPEPGQSFPPAAPAPPMSSISVRSFPSVQPVCVDVQSKVSATPPMSCSPARDPFQQMINNAELHPLTPKQKAILAGKDVIDPFNLLTIAGVSAISVASDSHSAYGPGFEGWAKLSGVSITQDMTNEFFGTFLIPSIAHQDPHYHRLPNASYKRRIAHCIYQVVWTQGDNGKGMFNYANVVGGAVEEAISDAYVPYRNTGWSAATARYGTALATDPINNFITEFVPDLARHINVHAVLVQRLINRVAIEEGQ</sequence>
<protein>
    <submittedName>
        <fullName evidence="3">Uncharacterized protein</fullName>
    </submittedName>
</protein>
<evidence type="ECO:0000256" key="2">
    <source>
        <dbReference type="SAM" id="SignalP"/>
    </source>
</evidence>
<dbReference type="RefSeq" id="WP_186741904.1">
    <property type="nucleotide sequence ID" value="NZ_CP060394.1"/>
</dbReference>
<organism evidence="3 4">
    <name type="scientific">Alloacidobacterium dinghuense</name>
    <dbReference type="NCBI Taxonomy" id="2763107"/>
    <lineage>
        <taxon>Bacteria</taxon>
        <taxon>Pseudomonadati</taxon>
        <taxon>Acidobacteriota</taxon>
        <taxon>Terriglobia</taxon>
        <taxon>Terriglobales</taxon>
        <taxon>Acidobacteriaceae</taxon>
        <taxon>Alloacidobacterium</taxon>
    </lineage>
</organism>
<feature type="chain" id="PRO_5029003175" evidence="2">
    <location>
        <begin position="28"/>
        <end position="294"/>
    </location>
</feature>
<feature type="signal peptide" evidence="2">
    <location>
        <begin position="1"/>
        <end position="27"/>
    </location>
</feature>
<dbReference type="PROSITE" id="PS51257">
    <property type="entry name" value="PROKAR_LIPOPROTEIN"/>
    <property type="match status" value="1"/>
</dbReference>
<name>A0A7G8BFM3_9BACT</name>
<dbReference type="EMBL" id="CP060394">
    <property type="protein sequence ID" value="QNI31343.1"/>
    <property type="molecule type" value="Genomic_DNA"/>
</dbReference>
<dbReference type="AlphaFoldDB" id="A0A7G8BFM3"/>
<dbReference type="KEGG" id="adin:H7849_20000"/>
<reference evidence="3 4" key="1">
    <citation type="submission" date="2020-08" db="EMBL/GenBank/DDBJ databases">
        <title>Edaphobacter telluris sp. nov. and Acidobacterium dinghuensis sp. nov., two acidobacteria isolated from forest soil.</title>
        <authorList>
            <person name="Fu J."/>
            <person name="Qiu L."/>
        </authorList>
    </citation>
    <scope>NUCLEOTIDE SEQUENCE [LARGE SCALE GENOMIC DNA]</scope>
    <source>
        <strain evidence="3">4Y35</strain>
    </source>
</reference>
<feature type="region of interest" description="Disordered" evidence="1">
    <location>
        <begin position="36"/>
        <end position="56"/>
    </location>
</feature>
<evidence type="ECO:0000313" key="3">
    <source>
        <dbReference type="EMBL" id="QNI31343.1"/>
    </source>
</evidence>
<proteinExistence type="predicted"/>
<accession>A0A7G8BFM3</accession>
<dbReference type="Proteomes" id="UP000515312">
    <property type="component" value="Chromosome"/>
</dbReference>
<keyword evidence="2" id="KW-0732">Signal</keyword>
<evidence type="ECO:0000313" key="4">
    <source>
        <dbReference type="Proteomes" id="UP000515312"/>
    </source>
</evidence>
<evidence type="ECO:0000256" key="1">
    <source>
        <dbReference type="SAM" id="MobiDB-lite"/>
    </source>
</evidence>